<dbReference type="Pfam" id="PF14679">
    <property type="entry name" value="FANCI_HD1"/>
    <property type="match status" value="1"/>
</dbReference>
<dbReference type="Pfam" id="PF14675">
    <property type="entry name" value="FANCI_S1"/>
    <property type="match status" value="1"/>
</dbReference>
<evidence type="ECO:0000259" key="2">
    <source>
        <dbReference type="Pfam" id="PF14675"/>
    </source>
</evidence>
<dbReference type="GO" id="GO:0070182">
    <property type="term" value="F:DNA polymerase binding"/>
    <property type="evidence" value="ECO:0007669"/>
    <property type="project" value="TreeGrafter"/>
</dbReference>
<feature type="compositionally biased region" description="Low complexity" evidence="1">
    <location>
        <begin position="777"/>
        <end position="787"/>
    </location>
</feature>
<dbReference type="PANTHER" id="PTHR21818:SF0">
    <property type="entry name" value="FANCONI ANEMIA GROUP I PROTEIN"/>
    <property type="match status" value="1"/>
</dbReference>
<dbReference type="InterPro" id="IPR029313">
    <property type="entry name" value="FANCI_S3"/>
</dbReference>
<dbReference type="OrthoDB" id="195089at2759"/>
<feature type="compositionally biased region" description="Acidic residues" evidence="1">
    <location>
        <begin position="1298"/>
        <end position="1310"/>
    </location>
</feature>
<keyword evidence="9" id="KW-1185">Reference proteome</keyword>
<organism evidence="8 9">
    <name type="scientific">Ceutorhynchus assimilis</name>
    <name type="common">cabbage seed weevil</name>
    <dbReference type="NCBI Taxonomy" id="467358"/>
    <lineage>
        <taxon>Eukaryota</taxon>
        <taxon>Metazoa</taxon>
        <taxon>Ecdysozoa</taxon>
        <taxon>Arthropoda</taxon>
        <taxon>Hexapoda</taxon>
        <taxon>Insecta</taxon>
        <taxon>Pterygota</taxon>
        <taxon>Neoptera</taxon>
        <taxon>Endopterygota</taxon>
        <taxon>Coleoptera</taxon>
        <taxon>Polyphaga</taxon>
        <taxon>Cucujiformia</taxon>
        <taxon>Curculionidae</taxon>
        <taxon>Ceutorhynchinae</taxon>
        <taxon>Ceutorhynchus</taxon>
    </lineage>
</organism>
<feature type="domain" description="FANCI helical" evidence="6">
    <location>
        <begin position="282"/>
        <end position="365"/>
    </location>
</feature>
<dbReference type="InterPro" id="IPR029308">
    <property type="entry name" value="FANCI_S1"/>
</dbReference>
<dbReference type="EMBL" id="OU892286">
    <property type="protein sequence ID" value="CAG9761584.1"/>
    <property type="molecule type" value="Genomic_DNA"/>
</dbReference>
<evidence type="ECO:0000259" key="5">
    <source>
        <dbReference type="Pfam" id="PF14678"/>
    </source>
</evidence>
<evidence type="ECO:0008006" key="10">
    <source>
        <dbReference type="Google" id="ProtNLM"/>
    </source>
</evidence>
<evidence type="ECO:0000259" key="4">
    <source>
        <dbReference type="Pfam" id="PF14677"/>
    </source>
</evidence>
<feature type="domain" description="FANCI solenoid 4" evidence="5">
    <location>
        <begin position="1023"/>
        <end position="1272"/>
    </location>
</feature>
<accession>A0A9N9QJU3</accession>
<evidence type="ECO:0000313" key="8">
    <source>
        <dbReference type="EMBL" id="CAG9761584.1"/>
    </source>
</evidence>
<dbReference type="Proteomes" id="UP001152799">
    <property type="component" value="Chromosome 10"/>
</dbReference>
<gene>
    <name evidence="8" type="ORF">CEUTPL_LOCUS2284</name>
</gene>
<evidence type="ECO:0000259" key="7">
    <source>
        <dbReference type="Pfam" id="PF14680"/>
    </source>
</evidence>
<dbReference type="GO" id="GO:0006281">
    <property type="term" value="P:DNA repair"/>
    <property type="evidence" value="ECO:0007669"/>
    <property type="project" value="InterPro"/>
</dbReference>
<protein>
    <recommendedName>
        <fullName evidence="10">Fanconi anemia group I protein</fullName>
    </recommendedName>
</protein>
<dbReference type="PANTHER" id="PTHR21818">
    <property type="entry name" value="BC025462 PROTEIN"/>
    <property type="match status" value="1"/>
</dbReference>
<sequence length="1323" mass="151748">MQEIEKNIQRYGRHWIQKCGTDQLDEIEANLLDSPLYSQIWTHILKTYSETLSHREKCCSTILQLLNQMENREVTSSVSSNIIRSLCLHLEKFETEFLVEIFDFCLKGIQSNSGSSTYCWQGLFPETIRTLTTKDLFRFREDEYTGTEFKDTIINLLCISNLCPSKITAITSMFNEMSLTKDQHTKIVKKLSCYIEKLSPQEVPPFIFQLIKLCKHQNIPMVFLKLQQYFNLKIYNNASFIFNKPSSSNFDAIEDREDHDILEAESMVLFHIQTATSNDYNCIKEYLNYLKNMSKSVEFILNHFQLLILFSIATKKKYEEQVFDIIRPSIVKCYNDSQKKLTSYWYSELIGTLQKPDEVFNKIIELGDREYLLEAFVNFGFALLNIGAGLGRDVIAEKQWTLGTMIILKIIKRKRIAVEIVLKNFCKQILNRNSATQHIECLYYLCKTSPFLMLEHQNYIKELIENSLENPEQVSKAKELLEAVMPMTVVSHIVRDQLILILHQCFFSRSIETSQIAIYGFVKLLSTLKFTNANLTLNQTISNSVKSGYSMYTQISLSRSTQSLSTSVLSNEAICWEILGVLKRCFTLQAEVELELYEDLFNAVQVNIELAACVLEFLWNQFIDFYVNDDESTIPIHITNITKLNDIECVLKVPLGKLIFVVAQIVVRFNNQEKYTKVLDTLCNRMANCELVHFELDDGTDLNDILPESQQKMLNLKEILNVFEALIGYKISNLAADKDNQCGMINSLYQGYSRFHHFGKNLAKPKKGKKSDKSTTDSKNQSKTSSKPFKTPDTILDFATVDKGLETLLGSSVPWATTNDANLIKTKTELHRHFLQAATHLCHKAKHFKLIDGQYYKGTYNHIESIAKTLYNRIIKRLSDYIDFDCSSAIIGLECFHSILLLMNGQFKRRLANFLSAIGGTEEELPIADHLKPILEEFENLFEASEEDLSNDQEIKKFHLAVLNNISALCSLIPSENNVLSIQVYDWLNRMTNDETIPPKVAGNFMNLVCDIHLRYKSGLALFENISTSFSNVYPPYTEEVPKTQENNETLKIVNVGTANSIILTLCSFNKTIMDDAESVIARIKSDYSIFIYAAGDDYLKKIDDLKSKEKGVTGQLCFVARILNNLTSLTLPTGGNLLDAVFKNVVQFFTTMSSLTKYFITKSSKTNQPFQAVWFEKLVRITGKQLSRTVNSFIYQLQQDPENEEQSQKKKVESTTTKSKFWRETKIPKVALEMATFGKFIWQLSTKANYDLTKYVGQGITRDYRINQQQVLEEQGNRNETQESSDHETSRDVIVSENEEVVETDDENADPSSPPAAKKTKR</sequence>
<feature type="domain" description="FANCI solenoid 1" evidence="2">
    <location>
        <begin position="53"/>
        <end position="276"/>
    </location>
</feature>
<evidence type="ECO:0000259" key="3">
    <source>
        <dbReference type="Pfam" id="PF14676"/>
    </source>
</evidence>
<dbReference type="InterPro" id="IPR026171">
    <property type="entry name" value="FANCI"/>
</dbReference>
<evidence type="ECO:0000259" key="6">
    <source>
        <dbReference type="Pfam" id="PF14679"/>
    </source>
</evidence>
<dbReference type="Pfam" id="PF14676">
    <property type="entry name" value="FANCI_S2"/>
    <property type="match status" value="1"/>
</dbReference>
<feature type="region of interest" description="Disordered" evidence="1">
    <location>
        <begin position="762"/>
        <end position="790"/>
    </location>
</feature>
<dbReference type="Pfam" id="PF14678">
    <property type="entry name" value="FANCI_S4"/>
    <property type="match status" value="1"/>
</dbReference>
<dbReference type="Pfam" id="PF14677">
    <property type="entry name" value="FANCI_S3"/>
    <property type="match status" value="1"/>
</dbReference>
<proteinExistence type="predicted"/>
<feature type="region of interest" description="Disordered" evidence="1">
    <location>
        <begin position="1274"/>
        <end position="1323"/>
    </location>
</feature>
<name>A0A9N9QJU3_9CUCU</name>
<feature type="compositionally biased region" description="Basic and acidic residues" evidence="1">
    <location>
        <begin position="1276"/>
        <end position="1292"/>
    </location>
</feature>
<feature type="domain" description="FANCI helical" evidence="7">
    <location>
        <begin position="545"/>
        <end position="758"/>
    </location>
</feature>
<feature type="domain" description="FANCI solenoid 3" evidence="4">
    <location>
        <begin position="795"/>
        <end position="1000"/>
    </location>
</feature>
<dbReference type="InterPro" id="IPR016024">
    <property type="entry name" value="ARM-type_fold"/>
</dbReference>
<feature type="domain" description="FANCI solenoid 2" evidence="3">
    <location>
        <begin position="373"/>
        <end position="522"/>
    </location>
</feature>
<dbReference type="InterPro" id="IPR029315">
    <property type="entry name" value="FANCI_S2"/>
</dbReference>
<dbReference type="SUPFAM" id="SSF48371">
    <property type="entry name" value="ARM repeat"/>
    <property type="match status" value="1"/>
</dbReference>
<reference evidence="8" key="1">
    <citation type="submission" date="2022-01" db="EMBL/GenBank/DDBJ databases">
        <authorList>
            <person name="King R."/>
        </authorList>
    </citation>
    <scope>NUCLEOTIDE SEQUENCE</scope>
</reference>
<evidence type="ECO:0000256" key="1">
    <source>
        <dbReference type="SAM" id="MobiDB-lite"/>
    </source>
</evidence>
<dbReference type="InterPro" id="IPR029314">
    <property type="entry name" value="FANCI_S4"/>
</dbReference>
<dbReference type="InterPro" id="IPR029312">
    <property type="entry name" value="FANCI_HD2"/>
</dbReference>
<dbReference type="Pfam" id="PF14680">
    <property type="entry name" value="FANCI_HD2"/>
    <property type="match status" value="1"/>
</dbReference>
<evidence type="ECO:0000313" key="9">
    <source>
        <dbReference type="Proteomes" id="UP001152799"/>
    </source>
</evidence>
<dbReference type="InterPro" id="IPR029310">
    <property type="entry name" value="FANCI_HD1"/>
</dbReference>